<reference evidence="1 2" key="1">
    <citation type="submission" date="2022-09" db="EMBL/GenBank/DDBJ databases">
        <authorList>
            <person name="Palmer J.M."/>
        </authorList>
    </citation>
    <scope>NUCLEOTIDE SEQUENCE [LARGE SCALE GENOMIC DNA]</scope>
    <source>
        <strain evidence="1 2">DSM 7382</strain>
    </source>
</reference>
<comment type="caution">
    <text evidence="1">The sequence shown here is derived from an EMBL/GenBank/DDBJ whole genome shotgun (WGS) entry which is preliminary data.</text>
</comment>
<gene>
    <name evidence="1" type="ORF">QCA50_008293</name>
</gene>
<dbReference type="Proteomes" id="UP001385951">
    <property type="component" value="Unassembled WGS sequence"/>
</dbReference>
<evidence type="ECO:0000313" key="2">
    <source>
        <dbReference type="Proteomes" id="UP001385951"/>
    </source>
</evidence>
<name>A0AAW0GAW4_9APHY</name>
<keyword evidence="2" id="KW-1185">Reference proteome</keyword>
<evidence type="ECO:0000313" key="1">
    <source>
        <dbReference type="EMBL" id="KAK7688754.1"/>
    </source>
</evidence>
<dbReference type="AlphaFoldDB" id="A0AAW0GAW4"/>
<organism evidence="1 2">
    <name type="scientific">Cerrena zonata</name>
    <dbReference type="NCBI Taxonomy" id="2478898"/>
    <lineage>
        <taxon>Eukaryota</taxon>
        <taxon>Fungi</taxon>
        <taxon>Dikarya</taxon>
        <taxon>Basidiomycota</taxon>
        <taxon>Agaricomycotina</taxon>
        <taxon>Agaricomycetes</taxon>
        <taxon>Polyporales</taxon>
        <taxon>Cerrenaceae</taxon>
        <taxon>Cerrena</taxon>
    </lineage>
</organism>
<protein>
    <submittedName>
        <fullName evidence="1">Uncharacterized protein</fullName>
    </submittedName>
</protein>
<proteinExistence type="predicted"/>
<dbReference type="EMBL" id="JASBNA010000010">
    <property type="protein sequence ID" value="KAK7688754.1"/>
    <property type="molecule type" value="Genomic_DNA"/>
</dbReference>
<accession>A0AAW0GAW4</accession>
<sequence>MSHLEALYFFRASSAPSDQLPSRLVPEGPVAFARHVVCLSSSIGLVSRTLCISPYLHTIRYCTESPYHSSMSNSPQLVHGMPGLCLGRDIRASRNTMIWPTMMYSVILITSSSYRPLIDGDERVPHVPHQSMYLAYFLCHKMDEASILGSHTTSSHVPAHFRI</sequence>